<dbReference type="OrthoDB" id="7875514at2"/>
<gene>
    <name evidence="1" type="ORF">FEV53_18365</name>
</gene>
<proteinExistence type="predicted"/>
<sequence>MAVAALLAGGGAFYFAKARIVGDDFSRSVQLIAQDDDASWCGFANAPIIQDRNGLSYCAIAMPKYQAPEEPAE</sequence>
<dbReference type="Proteomes" id="UP000318590">
    <property type="component" value="Unassembled WGS sequence"/>
</dbReference>
<evidence type="ECO:0000313" key="1">
    <source>
        <dbReference type="EMBL" id="TRD14772.1"/>
    </source>
</evidence>
<dbReference type="AlphaFoldDB" id="A0A547PKU4"/>
<accession>A0A547PKU4</accession>
<protein>
    <submittedName>
        <fullName evidence="1">Uncharacterized protein</fullName>
    </submittedName>
</protein>
<dbReference type="EMBL" id="VFSV01000064">
    <property type="protein sequence ID" value="TRD14772.1"/>
    <property type="molecule type" value="Genomic_DNA"/>
</dbReference>
<name>A0A547PKU4_9RHOB</name>
<evidence type="ECO:0000313" key="2">
    <source>
        <dbReference type="Proteomes" id="UP000318590"/>
    </source>
</evidence>
<keyword evidence="2" id="KW-1185">Reference proteome</keyword>
<comment type="caution">
    <text evidence="1">The sequence shown here is derived from an EMBL/GenBank/DDBJ whole genome shotgun (WGS) entry which is preliminary data.</text>
</comment>
<organism evidence="1 2">
    <name type="scientific">Palleronia caenipelagi</name>
    <dbReference type="NCBI Taxonomy" id="2489174"/>
    <lineage>
        <taxon>Bacteria</taxon>
        <taxon>Pseudomonadati</taxon>
        <taxon>Pseudomonadota</taxon>
        <taxon>Alphaproteobacteria</taxon>
        <taxon>Rhodobacterales</taxon>
        <taxon>Roseobacteraceae</taxon>
        <taxon>Palleronia</taxon>
    </lineage>
</organism>
<reference evidence="1 2" key="1">
    <citation type="submission" date="2019-06" db="EMBL/GenBank/DDBJ databases">
        <title>Paenimaribius caenipelagi gen. nov., sp. nov., isolated from a tidal flat.</title>
        <authorList>
            <person name="Yoon J.-H."/>
        </authorList>
    </citation>
    <scope>NUCLEOTIDE SEQUENCE [LARGE SCALE GENOMIC DNA]</scope>
    <source>
        <strain evidence="1 2">JBTF-M29</strain>
    </source>
</reference>